<feature type="region of interest" description="Disordered" evidence="1">
    <location>
        <begin position="166"/>
        <end position="363"/>
    </location>
</feature>
<protein>
    <submittedName>
        <fullName evidence="2">Uncharacterized protein</fullName>
    </submittedName>
</protein>
<evidence type="ECO:0000313" key="3">
    <source>
        <dbReference type="Proteomes" id="UP001305414"/>
    </source>
</evidence>
<evidence type="ECO:0000313" key="2">
    <source>
        <dbReference type="EMBL" id="KAK5626760.1"/>
    </source>
</evidence>
<feature type="region of interest" description="Disordered" evidence="1">
    <location>
        <begin position="569"/>
        <end position="718"/>
    </location>
</feature>
<feature type="compositionally biased region" description="Basic residues" evidence="1">
    <location>
        <begin position="184"/>
        <end position="196"/>
    </location>
</feature>
<dbReference type="PANTHER" id="PTHR48148:SF2">
    <property type="entry name" value="PA14 DOMAIN-CONTAINING PROTEIN"/>
    <property type="match status" value="1"/>
</dbReference>
<feature type="compositionally biased region" description="Basic residues" evidence="1">
    <location>
        <begin position="329"/>
        <end position="362"/>
    </location>
</feature>
<feature type="compositionally biased region" description="Low complexity" evidence="1">
    <location>
        <begin position="641"/>
        <end position="656"/>
    </location>
</feature>
<reference evidence="2 3" key="1">
    <citation type="submission" date="2023-10" db="EMBL/GenBank/DDBJ databases">
        <title>Draft genome sequence of Xylaria bambusicola isolate GMP-LS, the root and basal stem rot pathogen of sugarcane in Indonesia.</title>
        <authorList>
            <person name="Selvaraj P."/>
            <person name="Muralishankar V."/>
            <person name="Muruganantham S."/>
            <person name="Sp S."/>
            <person name="Haryani S."/>
            <person name="Lau K.J.X."/>
            <person name="Naqvi N.I."/>
        </authorList>
    </citation>
    <scope>NUCLEOTIDE SEQUENCE [LARGE SCALE GENOMIC DNA]</scope>
    <source>
        <strain evidence="2">GMP-LS</strain>
    </source>
</reference>
<name>A0AAN7U6D6_9PEZI</name>
<dbReference type="PANTHER" id="PTHR48148">
    <property type="entry name" value="KERATINOCYTE PROLINE-RICH PROTEIN"/>
    <property type="match status" value="1"/>
</dbReference>
<evidence type="ECO:0000256" key="1">
    <source>
        <dbReference type="SAM" id="MobiDB-lite"/>
    </source>
</evidence>
<feature type="region of interest" description="Disordered" evidence="1">
    <location>
        <begin position="506"/>
        <end position="527"/>
    </location>
</feature>
<dbReference type="Proteomes" id="UP001305414">
    <property type="component" value="Unassembled WGS sequence"/>
</dbReference>
<keyword evidence="3" id="KW-1185">Reference proteome</keyword>
<accession>A0AAN7U6D6</accession>
<feature type="region of interest" description="Disordered" evidence="1">
    <location>
        <begin position="140"/>
        <end position="159"/>
    </location>
</feature>
<organism evidence="2 3">
    <name type="scientific">Xylaria bambusicola</name>
    <dbReference type="NCBI Taxonomy" id="326684"/>
    <lineage>
        <taxon>Eukaryota</taxon>
        <taxon>Fungi</taxon>
        <taxon>Dikarya</taxon>
        <taxon>Ascomycota</taxon>
        <taxon>Pezizomycotina</taxon>
        <taxon>Sordariomycetes</taxon>
        <taxon>Xylariomycetidae</taxon>
        <taxon>Xylariales</taxon>
        <taxon>Xylariaceae</taxon>
        <taxon>Xylaria</taxon>
    </lineage>
</organism>
<feature type="compositionally biased region" description="Basic and acidic residues" evidence="1">
    <location>
        <begin position="236"/>
        <end position="275"/>
    </location>
</feature>
<dbReference type="EMBL" id="JAWHQM010000004">
    <property type="protein sequence ID" value="KAK5626760.1"/>
    <property type="molecule type" value="Genomic_DNA"/>
</dbReference>
<dbReference type="AlphaFoldDB" id="A0AAN7U6D6"/>
<feature type="compositionally biased region" description="Pro residues" evidence="1">
    <location>
        <begin position="206"/>
        <end position="226"/>
    </location>
</feature>
<comment type="caution">
    <text evidence="2">The sequence shown here is derived from an EMBL/GenBank/DDBJ whole genome shotgun (WGS) entry which is preliminary data.</text>
</comment>
<feature type="compositionally biased region" description="Polar residues" evidence="1">
    <location>
        <begin position="513"/>
        <end position="527"/>
    </location>
</feature>
<feature type="compositionally biased region" description="Basic residues" evidence="1">
    <location>
        <begin position="276"/>
        <end position="286"/>
    </location>
</feature>
<sequence length="718" mass="79153">MDNYIGLPIVHLNATYSSSFLYVSPGKLRAHPDDLLDSQLCPISNPNRESRITILIVAPIILGLRYRRIVDEDVAEVDLTGELGAAPSDISPVPSPRPVSVPIHDPFLAERGQNGSSIPTIIVEALRKQDEAQNEALTATNLGHQQPTPPPDPNAQGNVMAQIPAAPAPGLKRRPSSSPAAASARRRRRRRPRPRQRSVISDPESDPIPPPRPQPAPFYPPRPPSPSFSFLGIKRTKAEKERREQEAKKKRDKREDRRLRKDGQRGRYEKLESPKRAKAPKPKKLSKSPPQRATSAPPLNRIPMQQEQYHEQLYEEQLPSGPGSQRGQHQPRHKGSKQRHKKHHRRLAEQHHRRQQKRRNKFTMRDFFKSLRRKLGNLFRFTMPTPSPLPTQQSAPQYQDTTCYSSPTRDIPYNVQWAQYALNESQIFTGQPRRGSVRRRVDSKQQPLPYFMHGGRSPAASWHSRLSMQGSTRRFTTTVESAPGSGGAPSPAIGGAVTEEIDRITPLAPTPGAGTNTQRHSHQSSTSAISVIARRFMGPFLSEPGDSMIFENGNGSQKRLSWRSHKLLTAGSASRPVTPPSSRNPSPGARGRSKEREEGEGEGEGQSESVPAPIPFPTGQQEPCASAQDRGSRSASPCRVSSPVASPISSPVSSPLASPPLSPDYGLDELFATPPEVNTPATGTPLRLSSPDYGIQRLFSPSPASTGSNFGLRRLFGD</sequence>
<proteinExistence type="predicted"/>
<gene>
    <name evidence="2" type="ORF">RRF57_002475</name>
</gene>